<sequence length="62" mass="7009">MSSLDGELLRDTQRLPLSSDVLMRAIGASSASNPTSMQQRSAPRYYASLMDDALIHYYDYDY</sequence>
<dbReference type="EMBL" id="LUEZ02000041">
    <property type="protein sequence ID" value="RDB24772.1"/>
    <property type="molecule type" value="Genomic_DNA"/>
</dbReference>
<organism evidence="1 2">
    <name type="scientific">Hypsizygus marmoreus</name>
    <name type="common">White beech mushroom</name>
    <name type="synonym">Agaricus marmoreus</name>
    <dbReference type="NCBI Taxonomy" id="39966"/>
    <lineage>
        <taxon>Eukaryota</taxon>
        <taxon>Fungi</taxon>
        <taxon>Dikarya</taxon>
        <taxon>Basidiomycota</taxon>
        <taxon>Agaricomycotina</taxon>
        <taxon>Agaricomycetes</taxon>
        <taxon>Agaricomycetidae</taxon>
        <taxon>Agaricales</taxon>
        <taxon>Tricholomatineae</taxon>
        <taxon>Lyophyllaceae</taxon>
        <taxon>Hypsizygus</taxon>
    </lineage>
</organism>
<dbReference type="InParanoid" id="A0A369JTU0"/>
<keyword evidence="2" id="KW-1185">Reference proteome</keyword>
<reference evidence="1" key="1">
    <citation type="submission" date="2018-04" db="EMBL/GenBank/DDBJ databases">
        <title>Whole genome sequencing of Hypsizygus marmoreus.</title>
        <authorList>
            <person name="Choi I.-G."/>
            <person name="Min B."/>
            <person name="Kim J.-G."/>
            <person name="Kim S."/>
            <person name="Oh Y.-L."/>
            <person name="Kong W.-S."/>
            <person name="Park H."/>
            <person name="Jeong J."/>
            <person name="Song E.-S."/>
        </authorList>
    </citation>
    <scope>NUCLEOTIDE SEQUENCE [LARGE SCALE GENOMIC DNA]</scope>
    <source>
        <strain evidence="1">51987-8</strain>
    </source>
</reference>
<accession>A0A369JTU0</accession>
<evidence type="ECO:0000313" key="2">
    <source>
        <dbReference type="Proteomes" id="UP000076154"/>
    </source>
</evidence>
<evidence type="ECO:0000313" key="1">
    <source>
        <dbReference type="EMBL" id="RDB24772.1"/>
    </source>
</evidence>
<dbReference type="Proteomes" id="UP000076154">
    <property type="component" value="Unassembled WGS sequence"/>
</dbReference>
<comment type="caution">
    <text evidence="1">The sequence shown here is derived from an EMBL/GenBank/DDBJ whole genome shotgun (WGS) entry which is preliminary data.</text>
</comment>
<proteinExistence type="predicted"/>
<dbReference type="AlphaFoldDB" id="A0A369JTU0"/>
<protein>
    <submittedName>
        <fullName evidence="1">Uncharacterized protein</fullName>
    </submittedName>
</protein>
<gene>
    <name evidence="1" type="ORF">Hypma_007994</name>
</gene>
<name>A0A369JTU0_HYPMA</name>